<evidence type="ECO:0000256" key="9">
    <source>
        <dbReference type="SAM" id="Phobius"/>
    </source>
</evidence>
<comment type="similarity">
    <text evidence="2 7">Belongs to the purine-cytosine permease (2.A.39) family.</text>
</comment>
<dbReference type="Gene3D" id="1.10.4160.10">
    <property type="entry name" value="Hydantoin permease"/>
    <property type="match status" value="1"/>
</dbReference>
<comment type="caution">
    <text evidence="10">The sequence shown here is derived from an EMBL/GenBank/DDBJ whole genome shotgun (WGS) entry which is preliminary data.</text>
</comment>
<dbReference type="PIRSF" id="PIRSF002744">
    <property type="entry name" value="Pur-cyt_permease"/>
    <property type="match status" value="1"/>
</dbReference>
<dbReference type="Proteomes" id="UP000820669">
    <property type="component" value="Unassembled WGS sequence"/>
</dbReference>
<accession>A0ABX1S8P3</accession>
<dbReference type="PANTHER" id="PTHR31806:SF1">
    <property type="entry name" value="PURINE-CYTOSINE PERMEASE FCY2-RELATED"/>
    <property type="match status" value="1"/>
</dbReference>
<dbReference type="Pfam" id="PF02133">
    <property type="entry name" value="Transp_cyt_pur"/>
    <property type="match status" value="1"/>
</dbReference>
<evidence type="ECO:0000256" key="1">
    <source>
        <dbReference type="ARBA" id="ARBA00004141"/>
    </source>
</evidence>
<name>A0ABX1S8P3_9PSEU</name>
<evidence type="ECO:0000256" key="4">
    <source>
        <dbReference type="ARBA" id="ARBA00022692"/>
    </source>
</evidence>
<feature type="transmembrane region" description="Helical" evidence="9">
    <location>
        <begin position="120"/>
        <end position="146"/>
    </location>
</feature>
<feature type="transmembrane region" description="Helical" evidence="9">
    <location>
        <begin position="260"/>
        <end position="281"/>
    </location>
</feature>
<gene>
    <name evidence="10" type="ORF">HF526_04195</name>
</gene>
<keyword evidence="3 7" id="KW-0813">Transport</keyword>
<keyword evidence="4 9" id="KW-0812">Transmembrane</keyword>
<proteinExistence type="inferred from homology"/>
<dbReference type="EMBL" id="JAAXLA010000005">
    <property type="protein sequence ID" value="NMH96523.1"/>
    <property type="molecule type" value="Genomic_DNA"/>
</dbReference>
<evidence type="ECO:0000256" key="2">
    <source>
        <dbReference type="ARBA" id="ARBA00008974"/>
    </source>
</evidence>
<dbReference type="PANTHER" id="PTHR31806">
    <property type="entry name" value="PURINE-CYTOSINE PERMEASE FCY2-RELATED"/>
    <property type="match status" value="1"/>
</dbReference>
<feature type="transmembrane region" description="Helical" evidence="9">
    <location>
        <begin position="340"/>
        <end position="359"/>
    </location>
</feature>
<feature type="region of interest" description="Disordered" evidence="8">
    <location>
        <begin position="473"/>
        <end position="498"/>
    </location>
</feature>
<feature type="transmembrane region" description="Helical" evidence="9">
    <location>
        <begin position="406"/>
        <end position="424"/>
    </location>
</feature>
<organism evidence="10 11">
    <name type="scientific">Pseudonocardia acidicola</name>
    <dbReference type="NCBI Taxonomy" id="2724939"/>
    <lineage>
        <taxon>Bacteria</taxon>
        <taxon>Bacillati</taxon>
        <taxon>Actinomycetota</taxon>
        <taxon>Actinomycetes</taxon>
        <taxon>Pseudonocardiales</taxon>
        <taxon>Pseudonocardiaceae</taxon>
        <taxon>Pseudonocardia</taxon>
    </lineage>
</organism>
<feature type="transmembrane region" description="Helical" evidence="9">
    <location>
        <begin position="52"/>
        <end position="75"/>
    </location>
</feature>
<evidence type="ECO:0000256" key="3">
    <source>
        <dbReference type="ARBA" id="ARBA00022448"/>
    </source>
</evidence>
<evidence type="ECO:0000313" key="11">
    <source>
        <dbReference type="Proteomes" id="UP000820669"/>
    </source>
</evidence>
<reference evidence="10 11" key="1">
    <citation type="submission" date="2020-04" db="EMBL/GenBank/DDBJ databases">
        <authorList>
            <person name="Klaysubun C."/>
            <person name="Duangmal K."/>
            <person name="Lipun K."/>
        </authorList>
    </citation>
    <scope>NUCLEOTIDE SEQUENCE [LARGE SCALE GENOMIC DNA]</scope>
    <source>
        <strain evidence="10 11">K10HN5</strain>
    </source>
</reference>
<dbReference type="InterPro" id="IPR001248">
    <property type="entry name" value="Pur-cyt_permease"/>
</dbReference>
<feature type="transmembrane region" description="Helical" evidence="9">
    <location>
        <begin position="436"/>
        <end position="457"/>
    </location>
</feature>
<feature type="transmembrane region" description="Helical" evidence="9">
    <location>
        <begin position="158"/>
        <end position="177"/>
    </location>
</feature>
<protein>
    <submittedName>
        <fullName evidence="10">Cytosine permease</fullName>
    </submittedName>
</protein>
<feature type="transmembrane region" description="Helical" evidence="9">
    <location>
        <begin position="221"/>
        <end position="239"/>
    </location>
</feature>
<feature type="transmembrane region" description="Helical" evidence="9">
    <location>
        <begin position="365"/>
        <end position="386"/>
    </location>
</feature>
<evidence type="ECO:0000313" key="10">
    <source>
        <dbReference type="EMBL" id="NMH96523.1"/>
    </source>
</evidence>
<feature type="transmembrane region" description="Helical" evidence="9">
    <location>
        <begin position="301"/>
        <end position="319"/>
    </location>
</feature>
<evidence type="ECO:0000256" key="5">
    <source>
        <dbReference type="ARBA" id="ARBA00022989"/>
    </source>
</evidence>
<evidence type="ECO:0000256" key="8">
    <source>
        <dbReference type="SAM" id="MobiDB-lite"/>
    </source>
</evidence>
<dbReference type="InterPro" id="IPR026030">
    <property type="entry name" value="Pur-cyt_permease_Fcy2/21/22"/>
</dbReference>
<keyword evidence="6 7" id="KW-0472">Membrane</keyword>
<evidence type="ECO:0000256" key="6">
    <source>
        <dbReference type="ARBA" id="ARBA00023136"/>
    </source>
</evidence>
<evidence type="ECO:0000256" key="7">
    <source>
        <dbReference type="PIRNR" id="PIRNR002744"/>
    </source>
</evidence>
<comment type="subcellular location">
    <subcellularLocation>
        <location evidence="1">Membrane</location>
        <topology evidence="1">Multi-pass membrane protein</topology>
    </subcellularLocation>
</comment>
<feature type="transmembrane region" description="Helical" evidence="9">
    <location>
        <begin position="189"/>
        <end position="209"/>
    </location>
</feature>
<feature type="transmembrane region" description="Helical" evidence="9">
    <location>
        <begin position="81"/>
        <end position="99"/>
    </location>
</feature>
<keyword evidence="11" id="KW-1185">Reference proteome</keyword>
<sequence>MSEDHRPVDGRTTAPSAGADAVRYGTSLTTVEPFGVDHIPDGERHGKPRSQFFVWFAAGLNFPIVLLGFSASAYGLSLGPAIAAIAVGTLLGSVLMAVMSRMGVRLGVPQQIQARGPLGFLGNVLPVAYINVFAGVGWSAVTAILGGKAFSALTGAPFWSGALGLTAIVMVISVYGYNMIHYFQRLLSIVLAVLFVMITVVAVARGSIAEGHAVAVKATGTGGWITFAGFFLAFLVAWAPFASDYSRYLPDSPASARGTAWFTGIGNFVTLFWLGTLGVLVGNGVGGADAIEALRELTGPFAVPALIAVTLSVLAQNFLNIYGGAISIQTLRIPVSRTQGVILMSMLSFAVCLWGEAGVEDKFSIFLNLTSYFIAPFAAVLLVDFFRGGRSDRSRIPELYDTTRRLEWGAVAWAVGVLASVPFWDSSIYVGPFAEAFPAWGDISMVVAALVAVLVYLGTWRLPPLWRTARRPPATCPDAASPEGAAATDGAAHSRVRQ</sequence>
<keyword evidence="5 9" id="KW-1133">Transmembrane helix</keyword>